<name>A0ABP1QLX5_9HEXA</name>
<feature type="compositionally biased region" description="Low complexity" evidence="1">
    <location>
        <begin position="715"/>
        <end position="740"/>
    </location>
</feature>
<sequence>MELILVLCLVAATPAVSAGNSNYPLNPYEAELDRSRSAWNFGGHYTRQAPWLINRPRQNIPGTVIADRRTGSALPFQPTSPLMPVPLRQILHPPSQNPLPQQYQYPTPKQQQQVKPKPTQSKISKPKRKSKRPSPKRTKPSKMISPKFAGLERHASRRKASQPQPVYSANNNRTSRSQPQSPSKGRASRKITSNSRSDTVLEKFRKEDLWHLDKGESYPLRNKDIADDQHLREYGHSLADHDDDDDHENELENDHENDHENEIHNDHHNEKNQKHHEEEEVHVKHHHKHEHDGDNSNSKETHDESTRHKLEEEAEKVVAQSMKGQPHSSSEGKDVQHVHHHHHHHSEEHKNATKPEKKKEKKPEKNKLTPIPVPRIHNPIPLGCLFTWPVFHPIRPRHQLACLLSIPGTPNLNKRRRRRSTDSQQQSSMGGMSGQSQNHQFYQYQPSANQNQGMSQYAPIRKAYASHVGGGKAPMPPQSSPVNSNLKVPATIIPPPKFDKKDILQMLLGSGGVDMTEIGTVLMSNNRYVRYGRGLPNSSGRKGRNLWAAYSPQPTRQSISVASSPTVAAVPHKQQQTIKQFPSVGKPLQSQSQGRSPVVSLTPVAMAMPSSAAASRANFVVGAAPSKSYVNPYQSQPNRVQSQLKPGMGYSSKFPSAASTIPGQSLQSPYFNTIRNYKYTEWSPIKDLKLSPFSNIISLANQHFAANILSAESQQQSESVKSPSPSSSTVADTSLSPDSLTDSKNHNDIDVSDLAEAVGTYRGPTKSKSKTKVKFEKEEKNLSSFPPSTSLSNNDNKNDKKKSNGLKSFSYAVKNKNIKNNDDSKDFVELDEEENDDDASASSSDKLRFSVLNDYGEEELEVYVPKIPRKGDKCNVGSPNMVKVIILFCNLLKHSCHGTGVCMGLISSLMPSSAFNFFHAWVADETLSKSDDRASLSIFWRVLTGIFHCVLWKVGLVLTEMTTTLTYLVSLNSLCAAVRVYGWKMSVGSYKESKQKTATLYRNIQIITNTYNELTKDSLQIIFVLGFVVAETTCIYLSVKIISTNQLVVIGFSFLVVLNCGLGILIFLGLGAQIYKDAGITVRKLRSTSYYRVSKWYRKLVKSFYIVRIRFSASNFFEPLTPLVIEEFCVSSAISLLLVT</sequence>
<dbReference type="PANTHER" id="PTHR36812">
    <property type="entry name" value="NEUROFILAMENT TRIPLET M PROTEIN-LIKE PROTEIN"/>
    <property type="match status" value="1"/>
</dbReference>
<keyword evidence="5" id="KW-1185">Reference proteome</keyword>
<dbReference type="EMBL" id="CAXLJM020000035">
    <property type="protein sequence ID" value="CAL8103730.1"/>
    <property type="molecule type" value="Genomic_DNA"/>
</dbReference>
<evidence type="ECO:0000256" key="2">
    <source>
        <dbReference type="SAM" id="Phobius"/>
    </source>
</evidence>
<feature type="compositionally biased region" description="Basic and acidic residues" evidence="1">
    <location>
        <begin position="290"/>
        <end position="311"/>
    </location>
</feature>
<dbReference type="PANTHER" id="PTHR36812:SF9">
    <property type="entry name" value="MYB-LIKE PROTEIN X ISOFORM X1"/>
    <property type="match status" value="1"/>
</dbReference>
<feature type="compositionally biased region" description="Basic and acidic residues" evidence="1">
    <location>
        <begin position="250"/>
        <end position="282"/>
    </location>
</feature>
<feature type="compositionally biased region" description="Basic and acidic residues" evidence="1">
    <location>
        <begin position="345"/>
        <end position="367"/>
    </location>
</feature>
<feature type="transmembrane region" description="Helical" evidence="2">
    <location>
        <begin position="1021"/>
        <end position="1042"/>
    </location>
</feature>
<evidence type="ECO:0000256" key="1">
    <source>
        <dbReference type="SAM" id="MobiDB-lite"/>
    </source>
</evidence>
<evidence type="ECO:0000313" key="4">
    <source>
        <dbReference type="EMBL" id="CAL8103730.1"/>
    </source>
</evidence>
<evidence type="ECO:0000256" key="3">
    <source>
        <dbReference type="SAM" id="SignalP"/>
    </source>
</evidence>
<keyword evidence="3" id="KW-0732">Signal</keyword>
<feature type="region of interest" description="Disordered" evidence="1">
    <location>
        <begin position="760"/>
        <end position="805"/>
    </location>
</feature>
<dbReference type="Proteomes" id="UP001642540">
    <property type="component" value="Unassembled WGS sequence"/>
</dbReference>
<feature type="region of interest" description="Disordered" evidence="1">
    <location>
        <begin position="72"/>
        <end position="199"/>
    </location>
</feature>
<feature type="region of interest" description="Disordered" evidence="1">
    <location>
        <begin position="715"/>
        <end position="748"/>
    </location>
</feature>
<comment type="caution">
    <text evidence="4">The sequence shown here is derived from an EMBL/GenBank/DDBJ whole genome shotgun (WGS) entry which is preliminary data.</text>
</comment>
<feature type="compositionally biased region" description="Basic residues" evidence="1">
    <location>
        <begin position="124"/>
        <end position="140"/>
    </location>
</feature>
<feature type="transmembrane region" description="Helical" evidence="2">
    <location>
        <begin position="1048"/>
        <end position="1075"/>
    </location>
</feature>
<feature type="region of interest" description="Disordered" evidence="1">
    <location>
        <begin position="468"/>
        <end position="488"/>
    </location>
</feature>
<accession>A0ABP1QLX5</accession>
<feature type="compositionally biased region" description="Low complexity" evidence="1">
    <location>
        <begin position="422"/>
        <end position="437"/>
    </location>
</feature>
<feature type="transmembrane region" description="Helical" evidence="2">
    <location>
        <begin position="964"/>
        <end position="982"/>
    </location>
</feature>
<proteinExistence type="predicted"/>
<feature type="chain" id="PRO_5045513753" evidence="3">
    <location>
        <begin position="19"/>
        <end position="1140"/>
    </location>
</feature>
<evidence type="ECO:0000313" key="5">
    <source>
        <dbReference type="Proteomes" id="UP001642540"/>
    </source>
</evidence>
<feature type="region of interest" description="Disordered" evidence="1">
    <location>
        <begin position="407"/>
        <end position="437"/>
    </location>
</feature>
<organism evidence="4 5">
    <name type="scientific">Orchesella dallaii</name>
    <dbReference type="NCBI Taxonomy" id="48710"/>
    <lineage>
        <taxon>Eukaryota</taxon>
        <taxon>Metazoa</taxon>
        <taxon>Ecdysozoa</taxon>
        <taxon>Arthropoda</taxon>
        <taxon>Hexapoda</taxon>
        <taxon>Collembola</taxon>
        <taxon>Entomobryomorpha</taxon>
        <taxon>Entomobryoidea</taxon>
        <taxon>Orchesellidae</taxon>
        <taxon>Orchesellinae</taxon>
        <taxon>Orchesella</taxon>
    </lineage>
</organism>
<keyword evidence="2" id="KW-0472">Membrane</keyword>
<feature type="signal peptide" evidence="3">
    <location>
        <begin position="1"/>
        <end position="18"/>
    </location>
</feature>
<protein>
    <submittedName>
        <fullName evidence="4">Uncharacterized protein</fullName>
    </submittedName>
</protein>
<feature type="region of interest" description="Disordered" evidence="1">
    <location>
        <begin position="237"/>
        <end position="372"/>
    </location>
</feature>
<keyword evidence="2" id="KW-0812">Transmembrane</keyword>
<gene>
    <name evidence="4" type="ORF">ODALV1_LOCUS11537</name>
</gene>
<keyword evidence="2" id="KW-1133">Transmembrane helix</keyword>
<feature type="compositionally biased region" description="Polar residues" evidence="1">
    <location>
        <begin position="161"/>
        <end position="183"/>
    </location>
</feature>
<feature type="compositionally biased region" description="Low complexity" evidence="1">
    <location>
        <begin position="98"/>
        <end position="123"/>
    </location>
</feature>
<reference evidence="4 5" key="1">
    <citation type="submission" date="2024-08" db="EMBL/GenBank/DDBJ databases">
        <authorList>
            <person name="Cucini C."/>
            <person name="Frati F."/>
        </authorList>
    </citation>
    <scope>NUCLEOTIDE SEQUENCE [LARGE SCALE GENOMIC DNA]</scope>
</reference>